<organism evidence="2 3">
    <name type="scientific">Reticulomyxa filosa</name>
    <dbReference type="NCBI Taxonomy" id="46433"/>
    <lineage>
        <taxon>Eukaryota</taxon>
        <taxon>Sar</taxon>
        <taxon>Rhizaria</taxon>
        <taxon>Retaria</taxon>
        <taxon>Foraminifera</taxon>
        <taxon>Monothalamids</taxon>
        <taxon>Reticulomyxidae</taxon>
        <taxon>Reticulomyxa</taxon>
    </lineage>
</organism>
<reference evidence="2 3" key="1">
    <citation type="journal article" date="2013" name="Curr. Biol.">
        <title>The Genome of the Foraminiferan Reticulomyxa filosa.</title>
        <authorList>
            <person name="Glockner G."/>
            <person name="Hulsmann N."/>
            <person name="Schleicher M."/>
            <person name="Noegel A.A."/>
            <person name="Eichinger L."/>
            <person name="Gallinger C."/>
            <person name="Pawlowski J."/>
            <person name="Sierra R."/>
            <person name="Euteneuer U."/>
            <person name="Pillet L."/>
            <person name="Moustafa A."/>
            <person name="Platzer M."/>
            <person name="Groth M."/>
            <person name="Szafranski K."/>
            <person name="Schliwa M."/>
        </authorList>
    </citation>
    <scope>NUCLEOTIDE SEQUENCE [LARGE SCALE GENOMIC DNA]</scope>
</reference>
<dbReference type="Proteomes" id="UP000023152">
    <property type="component" value="Unassembled WGS sequence"/>
</dbReference>
<feature type="compositionally biased region" description="Polar residues" evidence="1">
    <location>
        <begin position="181"/>
        <end position="206"/>
    </location>
</feature>
<dbReference type="AlphaFoldDB" id="X6M1Z3"/>
<comment type="caution">
    <text evidence="2">The sequence shown here is derived from an EMBL/GenBank/DDBJ whole genome shotgun (WGS) entry which is preliminary data.</text>
</comment>
<feature type="compositionally biased region" description="Polar residues" evidence="1">
    <location>
        <begin position="213"/>
        <end position="228"/>
    </location>
</feature>
<feature type="compositionally biased region" description="Polar residues" evidence="1">
    <location>
        <begin position="40"/>
        <end position="64"/>
    </location>
</feature>
<protein>
    <submittedName>
        <fullName evidence="2">Late embryogenesis abundant protein</fullName>
    </submittedName>
</protein>
<feature type="compositionally biased region" description="Basic and acidic residues" evidence="1">
    <location>
        <begin position="235"/>
        <end position="245"/>
    </location>
</feature>
<feature type="compositionally biased region" description="Basic and acidic residues" evidence="1">
    <location>
        <begin position="104"/>
        <end position="113"/>
    </location>
</feature>
<sequence>TQTPDFAALKTPKTPSDDGDDRDHNVHSQQLDYGVDRPQDWNSSDHLPHNSGSVSASIQASTLPKTPDSNDDIQVNYIAGTEASKTLPSPHDDADLNTSANNIKTEKSFDTSKPEASSLSSACTITIIHPAIVHPTVAAPNIPLPPLTIPPPIQFPSTISFPKTQVHKTPTSDDTKPETNPPLSTSFNIASSTTSIKTCTNDNTPPSDEETELNNSSTRQKSTSHNSDSIGSNENNKKKSSNEKKKIGKRVKTIGQRQLQKKNFQNTIKQFILNCPLGISISFPGKVDRRSDLKVLAQHIHVPLLGIAKFGLLFCNSGQERCAVFLSKKIFFKAADQRIIPSIAWDNQNETNTNFERSKKFFLGNCFKEENEIKSYIEHTIQTGFVEVLLFGLLKISVSFLV</sequence>
<feature type="region of interest" description="Disordered" evidence="1">
    <location>
        <begin position="155"/>
        <end position="254"/>
    </location>
</feature>
<feature type="compositionally biased region" description="Polar residues" evidence="1">
    <location>
        <begin position="155"/>
        <end position="169"/>
    </location>
</feature>
<keyword evidence="3" id="KW-1185">Reference proteome</keyword>
<feature type="non-terminal residue" evidence="2">
    <location>
        <position position="1"/>
    </location>
</feature>
<gene>
    <name evidence="2" type="ORF">RFI_30386</name>
</gene>
<evidence type="ECO:0000313" key="2">
    <source>
        <dbReference type="EMBL" id="ETO07005.1"/>
    </source>
</evidence>
<proteinExistence type="predicted"/>
<evidence type="ECO:0000256" key="1">
    <source>
        <dbReference type="SAM" id="MobiDB-lite"/>
    </source>
</evidence>
<accession>X6M1Z3</accession>
<dbReference type="EMBL" id="ASPP01026613">
    <property type="protein sequence ID" value="ETO07005.1"/>
    <property type="molecule type" value="Genomic_DNA"/>
</dbReference>
<feature type="region of interest" description="Disordered" evidence="1">
    <location>
        <begin position="1"/>
        <end position="116"/>
    </location>
</feature>
<name>X6M1Z3_RETFI</name>
<evidence type="ECO:0000313" key="3">
    <source>
        <dbReference type="Proteomes" id="UP000023152"/>
    </source>
</evidence>